<dbReference type="EnsemblMetazoa" id="tetur09g05330.1">
    <property type="protein sequence ID" value="tetur09g05330.1"/>
    <property type="gene ID" value="tetur09g05330"/>
</dbReference>
<dbReference type="AlphaFoldDB" id="T1KE52"/>
<reference evidence="1" key="2">
    <citation type="submission" date="2015-06" db="UniProtKB">
        <authorList>
            <consortium name="EnsemblMetazoa"/>
        </authorList>
    </citation>
    <scope>IDENTIFICATION</scope>
</reference>
<evidence type="ECO:0000313" key="1">
    <source>
        <dbReference type="EnsemblMetazoa" id="tetur09g05330.1"/>
    </source>
</evidence>
<reference evidence="2" key="1">
    <citation type="submission" date="2011-08" db="EMBL/GenBank/DDBJ databases">
        <authorList>
            <person name="Rombauts S."/>
        </authorList>
    </citation>
    <scope>NUCLEOTIDE SEQUENCE</scope>
    <source>
        <strain evidence="2">London</strain>
    </source>
</reference>
<proteinExistence type="predicted"/>
<keyword evidence="2" id="KW-1185">Reference proteome</keyword>
<protein>
    <submittedName>
        <fullName evidence="1">Uncharacterized protein</fullName>
    </submittedName>
</protein>
<dbReference type="EMBL" id="CAEY01002033">
    <property type="status" value="NOT_ANNOTATED_CDS"/>
    <property type="molecule type" value="Genomic_DNA"/>
</dbReference>
<dbReference type="HOGENOM" id="CLU_3415426_0_0_1"/>
<name>T1KE52_TETUR</name>
<organism evidence="1 2">
    <name type="scientific">Tetranychus urticae</name>
    <name type="common">Two-spotted spider mite</name>
    <dbReference type="NCBI Taxonomy" id="32264"/>
    <lineage>
        <taxon>Eukaryota</taxon>
        <taxon>Metazoa</taxon>
        <taxon>Ecdysozoa</taxon>
        <taxon>Arthropoda</taxon>
        <taxon>Chelicerata</taxon>
        <taxon>Arachnida</taxon>
        <taxon>Acari</taxon>
        <taxon>Acariformes</taxon>
        <taxon>Trombidiformes</taxon>
        <taxon>Prostigmata</taxon>
        <taxon>Eleutherengona</taxon>
        <taxon>Raphignathae</taxon>
        <taxon>Tetranychoidea</taxon>
        <taxon>Tetranychidae</taxon>
        <taxon>Tetranychus</taxon>
    </lineage>
</organism>
<sequence length="27" mass="2883">MILISKEFQSKICATLTASTSPIILSS</sequence>
<evidence type="ECO:0000313" key="2">
    <source>
        <dbReference type="Proteomes" id="UP000015104"/>
    </source>
</evidence>
<accession>T1KE52</accession>
<dbReference type="Proteomes" id="UP000015104">
    <property type="component" value="Unassembled WGS sequence"/>
</dbReference>